<dbReference type="EMBL" id="SSTD01003373">
    <property type="protein sequence ID" value="TYK26708.1"/>
    <property type="molecule type" value="Genomic_DNA"/>
</dbReference>
<dbReference type="GO" id="GO:0016787">
    <property type="term" value="F:hydrolase activity"/>
    <property type="evidence" value="ECO:0007669"/>
    <property type="project" value="UniProtKB-KW"/>
</dbReference>
<dbReference type="AlphaFoldDB" id="A0A5D3DT60"/>
<dbReference type="OrthoDB" id="1931077at2759"/>
<dbReference type="GO" id="GO:0003964">
    <property type="term" value="F:RNA-directed DNA polymerase activity"/>
    <property type="evidence" value="ECO:0007669"/>
    <property type="project" value="UniProtKB-KW"/>
</dbReference>
<evidence type="ECO:0000313" key="10">
    <source>
        <dbReference type="Proteomes" id="UP000321393"/>
    </source>
</evidence>
<protein>
    <submittedName>
        <fullName evidence="9">Transposon Tf2-1 polyprotein isoform X1</fullName>
    </submittedName>
</protein>
<evidence type="ECO:0000259" key="7">
    <source>
        <dbReference type="Pfam" id="PF17917"/>
    </source>
</evidence>
<dbReference type="GO" id="GO:0004519">
    <property type="term" value="F:endonuclease activity"/>
    <property type="evidence" value="ECO:0007669"/>
    <property type="project" value="UniProtKB-KW"/>
</dbReference>
<keyword evidence="3" id="KW-0540">Nuclease</keyword>
<reference evidence="10 11" key="1">
    <citation type="submission" date="2019-08" db="EMBL/GenBank/DDBJ databases">
        <title>Draft genome sequences of two oriental melons (Cucumis melo L. var makuwa).</title>
        <authorList>
            <person name="Kwon S.-Y."/>
        </authorList>
    </citation>
    <scope>NUCLEOTIDE SEQUENCE [LARGE SCALE GENOMIC DNA]</scope>
    <source>
        <strain evidence="11">cv. Chang Bougi</strain>
        <strain evidence="10">cv. SW 3</strain>
        <tissue evidence="9">Leaf</tissue>
    </source>
</reference>
<dbReference type="Gene3D" id="3.10.20.370">
    <property type="match status" value="1"/>
</dbReference>
<dbReference type="Proteomes" id="UP000321947">
    <property type="component" value="Unassembled WGS sequence"/>
</dbReference>
<dbReference type="STRING" id="1194695.A0A5D3DT60"/>
<dbReference type="PANTHER" id="PTHR37984:SF5">
    <property type="entry name" value="PROTEIN NYNRIN-LIKE"/>
    <property type="match status" value="1"/>
</dbReference>
<gene>
    <name evidence="9" type="ORF">E5676_scaffold313G003700</name>
    <name evidence="8" type="ORF">E6C27_scaffold154G00180</name>
</gene>
<dbReference type="Pfam" id="PF17917">
    <property type="entry name" value="RT_RNaseH"/>
    <property type="match status" value="1"/>
</dbReference>
<evidence type="ECO:0000256" key="5">
    <source>
        <dbReference type="ARBA" id="ARBA00022801"/>
    </source>
</evidence>
<proteinExistence type="predicted"/>
<evidence type="ECO:0000256" key="1">
    <source>
        <dbReference type="ARBA" id="ARBA00022679"/>
    </source>
</evidence>
<dbReference type="InterPro" id="IPR043502">
    <property type="entry name" value="DNA/RNA_pol_sf"/>
</dbReference>
<keyword evidence="5" id="KW-0378">Hydrolase</keyword>
<dbReference type="InterPro" id="IPR041373">
    <property type="entry name" value="RT_RNaseH"/>
</dbReference>
<keyword evidence="1" id="KW-0808">Transferase</keyword>
<evidence type="ECO:0000313" key="11">
    <source>
        <dbReference type="Proteomes" id="UP000321947"/>
    </source>
</evidence>
<evidence type="ECO:0000313" key="8">
    <source>
        <dbReference type="EMBL" id="KAA0062278.1"/>
    </source>
</evidence>
<keyword evidence="4" id="KW-0255">Endonuclease</keyword>
<name>A0A5D3DT60_CUCMM</name>
<dbReference type="Proteomes" id="UP000321393">
    <property type="component" value="Unassembled WGS sequence"/>
</dbReference>
<dbReference type="EMBL" id="SSTE01004583">
    <property type="protein sequence ID" value="KAA0062278.1"/>
    <property type="molecule type" value="Genomic_DNA"/>
</dbReference>
<dbReference type="PANTHER" id="PTHR37984">
    <property type="entry name" value="PROTEIN CBG26694"/>
    <property type="match status" value="1"/>
</dbReference>
<sequence>MISLLLTLSNFNQPFEIILLTDASGYGVGAVLIQSRRPVAYCSHTLALRDRVRPIYERELMAVVLVVQRWRPYLFGGKFLVKTDQNSLKFLLEQRVIQPHDRTPAK</sequence>
<feature type="domain" description="Reverse transcriptase RNase H-like" evidence="7">
    <location>
        <begin position="16"/>
        <end position="96"/>
    </location>
</feature>
<dbReference type="SUPFAM" id="SSF56672">
    <property type="entry name" value="DNA/RNA polymerases"/>
    <property type="match status" value="1"/>
</dbReference>
<keyword evidence="2" id="KW-0548">Nucleotidyltransferase</keyword>
<evidence type="ECO:0000313" key="9">
    <source>
        <dbReference type="EMBL" id="TYK26708.1"/>
    </source>
</evidence>
<evidence type="ECO:0000256" key="6">
    <source>
        <dbReference type="ARBA" id="ARBA00022918"/>
    </source>
</evidence>
<accession>A0A5D3DT60</accession>
<comment type="caution">
    <text evidence="9">The sequence shown here is derived from an EMBL/GenBank/DDBJ whole genome shotgun (WGS) entry which is preliminary data.</text>
</comment>
<evidence type="ECO:0000256" key="3">
    <source>
        <dbReference type="ARBA" id="ARBA00022722"/>
    </source>
</evidence>
<dbReference type="InterPro" id="IPR050951">
    <property type="entry name" value="Retrovirus_Pol_polyprotein"/>
</dbReference>
<organism evidence="9 11">
    <name type="scientific">Cucumis melo var. makuwa</name>
    <name type="common">Oriental melon</name>
    <dbReference type="NCBI Taxonomy" id="1194695"/>
    <lineage>
        <taxon>Eukaryota</taxon>
        <taxon>Viridiplantae</taxon>
        <taxon>Streptophyta</taxon>
        <taxon>Embryophyta</taxon>
        <taxon>Tracheophyta</taxon>
        <taxon>Spermatophyta</taxon>
        <taxon>Magnoliopsida</taxon>
        <taxon>eudicotyledons</taxon>
        <taxon>Gunneridae</taxon>
        <taxon>Pentapetalae</taxon>
        <taxon>rosids</taxon>
        <taxon>fabids</taxon>
        <taxon>Cucurbitales</taxon>
        <taxon>Cucurbitaceae</taxon>
        <taxon>Benincaseae</taxon>
        <taxon>Cucumis</taxon>
    </lineage>
</organism>
<evidence type="ECO:0000256" key="2">
    <source>
        <dbReference type="ARBA" id="ARBA00022695"/>
    </source>
</evidence>
<evidence type="ECO:0000256" key="4">
    <source>
        <dbReference type="ARBA" id="ARBA00022759"/>
    </source>
</evidence>
<keyword evidence="6" id="KW-0695">RNA-directed DNA polymerase</keyword>